<dbReference type="AlphaFoldDB" id="A0A1I0U715"/>
<keyword evidence="2" id="KW-0812">Transmembrane</keyword>
<sequence>MSTTPPTGRALPEGRYPEDRGRTPSRVLAVTLTLLVVALGVGIAYLGYTKFTTPDVDGTLVSFEIVSDDRVDVRLSVTRDDPSEPAVCIVRSRSRDGSETGRREVLIPASPNGTEDIRTEVITSAPPGLADLYGCSLTVPEYLTRG</sequence>
<organism evidence="3 4">
    <name type="scientific">Rhodococcoides kroppenstedtii</name>
    <dbReference type="NCBI Taxonomy" id="293050"/>
    <lineage>
        <taxon>Bacteria</taxon>
        <taxon>Bacillati</taxon>
        <taxon>Actinomycetota</taxon>
        <taxon>Actinomycetes</taxon>
        <taxon>Mycobacteriales</taxon>
        <taxon>Nocardiaceae</taxon>
        <taxon>Rhodococcoides</taxon>
    </lineage>
</organism>
<dbReference type="OrthoDB" id="4425882at2"/>
<dbReference type="GeneID" id="85487085"/>
<evidence type="ECO:0000256" key="2">
    <source>
        <dbReference type="SAM" id="Phobius"/>
    </source>
</evidence>
<keyword evidence="2" id="KW-1133">Transmembrane helix</keyword>
<dbReference type="Proteomes" id="UP000182054">
    <property type="component" value="Unassembled WGS sequence"/>
</dbReference>
<evidence type="ECO:0000313" key="4">
    <source>
        <dbReference type="Proteomes" id="UP000182054"/>
    </source>
</evidence>
<dbReference type="Pfam" id="PF14155">
    <property type="entry name" value="DUF4307"/>
    <property type="match status" value="1"/>
</dbReference>
<evidence type="ECO:0008006" key="5">
    <source>
        <dbReference type="Google" id="ProtNLM"/>
    </source>
</evidence>
<keyword evidence="2" id="KW-0472">Membrane</keyword>
<feature type="region of interest" description="Disordered" evidence="1">
    <location>
        <begin position="1"/>
        <end position="22"/>
    </location>
</feature>
<dbReference type="RefSeq" id="WP_068363181.1">
    <property type="nucleotide sequence ID" value="NZ_CP135915.1"/>
</dbReference>
<protein>
    <recommendedName>
        <fullName evidence="5">DUF4307 domain-containing protein</fullName>
    </recommendedName>
</protein>
<dbReference type="InterPro" id="IPR025443">
    <property type="entry name" value="DUF4307"/>
</dbReference>
<reference evidence="3 4" key="1">
    <citation type="submission" date="2016-10" db="EMBL/GenBank/DDBJ databases">
        <authorList>
            <person name="de Groot N.N."/>
        </authorList>
    </citation>
    <scope>NUCLEOTIDE SEQUENCE [LARGE SCALE GENOMIC DNA]</scope>
    <source>
        <strain evidence="3 4">DSM 44908</strain>
    </source>
</reference>
<name>A0A1I0U715_9NOCA</name>
<gene>
    <name evidence="3" type="ORF">SAMN05444374_11439</name>
</gene>
<feature type="transmembrane region" description="Helical" evidence="2">
    <location>
        <begin position="27"/>
        <end position="48"/>
    </location>
</feature>
<proteinExistence type="predicted"/>
<evidence type="ECO:0000313" key="3">
    <source>
        <dbReference type="EMBL" id="SFA59673.1"/>
    </source>
</evidence>
<accession>A0A1I0U715</accession>
<evidence type="ECO:0000256" key="1">
    <source>
        <dbReference type="SAM" id="MobiDB-lite"/>
    </source>
</evidence>
<dbReference type="EMBL" id="FOJN01000014">
    <property type="protein sequence ID" value="SFA59673.1"/>
    <property type="molecule type" value="Genomic_DNA"/>
</dbReference>